<reference evidence="3 5" key="2">
    <citation type="submission" date="2021-01" db="EMBL/GenBank/DDBJ databases">
        <title>Draft genomes of Rhodovulum sulfidophilum.</title>
        <authorList>
            <person name="Guzman M.S."/>
        </authorList>
    </citation>
    <scope>NUCLEOTIDE SEQUENCE [LARGE SCALE GENOMIC DNA]</scope>
    <source>
        <strain evidence="3 5">AB35</strain>
    </source>
</reference>
<organism evidence="2 4">
    <name type="scientific">Rhodovulum sulfidophilum</name>
    <name type="common">Rhodobacter sulfidophilus</name>
    <dbReference type="NCBI Taxonomy" id="35806"/>
    <lineage>
        <taxon>Bacteria</taxon>
        <taxon>Pseudomonadati</taxon>
        <taxon>Pseudomonadota</taxon>
        <taxon>Alphaproteobacteria</taxon>
        <taxon>Rhodobacterales</taxon>
        <taxon>Paracoccaceae</taxon>
        <taxon>Rhodovulum</taxon>
    </lineage>
</organism>
<dbReference type="PANTHER" id="PTHR34989:SF1">
    <property type="entry name" value="PROTEIN HDED"/>
    <property type="match status" value="1"/>
</dbReference>
<feature type="transmembrane region" description="Helical" evidence="1">
    <location>
        <begin position="144"/>
        <end position="167"/>
    </location>
</feature>
<evidence type="ECO:0000313" key="5">
    <source>
        <dbReference type="Proteomes" id="UP000604473"/>
    </source>
</evidence>
<gene>
    <name evidence="3" type="ORF">JMM60_01725</name>
    <name evidence="2" type="ORF">NHU_03754</name>
</gene>
<dbReference type="EMBL" id="AP014800">
    <property type="protein sequence ID" value="BAQ70879.1"/>
    <property type="molecule type" value="Genomic_DNA"/>
</dbReference>
<keyword evidence="1" id="KW-0812">Transmembrane</keyword>
<dbReference type="eggNOG" id="COG3247">
    <property type="taxonomic scope" value="Bacteria"/>
</dbReference>
<evidence type="ECO:0000256" key="1">
    <source>
        <dbReference type="SAM" id="Phobius"/>
    </source>
</evidence>
<dbReference type="Pfam" id="PF03729">
    <property type="entry name" value="DUF308"/>
    <property type="match status" value="1"/>
</dbReference>
<dbReference type="GeneID" id="93537968"/>
<keyword evidence="1" id="KW-1133">Transmembrane helix</keyword>
<dbReference type="KEGG" id="rsu:NHU_03754"/>
<feature type="transmembrane region" description="Helical" evidence="1">
    <location>
        <begin position="115"/>
        <end position="138"/>
    </location>
</feature>
<dbReference type="GO" id="GO:0005886">
    <property type="term" value="C:plasma membrane"/>
    <property type="evidence" value="ECO:0007669"/>
    <property type="project" value="TreeGrafter"/>
</dbReference>
<keyword evidence="5" id="KW-1185">Reference proteome</keyword>
<evidence type="ECO:0000313" key="3">
    <source>
        <dbReference type="EMBL" id="MBL3607524.1"/>
    </source>
</evidence>
<dbReference type="AlphaFoldDB" id="A0A0D6B806"/>
<dbReference type="PATRIC" id="fig|35806.4.peg.3846"/>
<proteinExistence type="predicted"/>
<dbReference type="PANTHER" id="PTHR34989">
    <property type="entry name" value="PROTEIN HDED"/>
    <property type="match status" value="1"/>
</dbReference>
<dbReference type="EMBL" id="JAESJJ010000001">
    <property type="protein sequence ID" value="MBL3607524.1"/>
    <property type="molecule type" value="Genomic_DNA"/>
</dbReference>
<dbReference type="InterPro" id="IPR005325">
    <property type="entry name" value="DUF308_memb"/>
</dbReference>
<protein>
    <submittedName>
        <fullName evidence="3">DUF308 domain-containing protein</fullName>
    </submittedName>
    <submittedName>
        <fullName evidence="2">Putative membrane protein</fullName>
    </submittedName>
</protein>
<dbReference type="InterPro" id="IPR052712">
    <property type="entry name" value="Acid_resist_chaperone_HdeD"/>
</dbReference>
<evidence type="ECO:0000313" key="2">
    <source>
        <dbReference type="EMBL" id="BAQ70879.1"/>
    </source>
</evidence>
<dbReference type="RefSeq" id="WP_042457220.1">
    <property type="nucleotide sequence ID" value="NZ_CP015421.1"/>
</dbReference>
<feature type="transmembrane region" description="Helical" evidence="1">
    <location>
        <begin position="85"/>
        <end position="106"/>
    </location>
</feature>
<dbReference type="Proteomes" id="UP000064912">
    <property type="component" value="Chromosome"/>
</dbReference>
<dbReference type="Proteomes" id="UP000604473">
    <property type="component" value="Unassembled WGS sequence"/>
</dbReference>
<evidence type="ECO:0000313" key="4">
    <source>
        <dbReference type="Proteomes" id="UP000064912"/>
    </source>
</evidence>
<reference evidence="2 4" key="1">
    <citation type="submission" date="2015-02" db="EMBL/GenBank/DDBJ databases">
        <title>Genome sequene of Rhodovulum sulfidophilum DSM 2351.</title>
        <authorList>
            <person name="Nagao N."/>
        </authorList>
    </citation>
    <scope>NUCLEOTIDE SEQUENCE [LARGE SCALE GENOMIC DNA]</scope>
    <source>
        <strain evidence="2 4">DSM 2351</strain>
    </source>
</reference>
<accession>A0A0D6B806</accession>
<dbReference type="OrthoDB" id="5678253at2"/>
<sequence>MKNWLIYTLIGLALLIGGVVALANPFAATIAATQIVGLVFLIAGLLQMITVMRGGPDSHRWVNGFVGILFLLAGLSILINPLVGAAWMTLLLGLLFVAMGVMRAMLSFTFRHTSLFWLLLLTGAASILIGVLIFSNFFAAAETLLGLLLGIELIVDGIGLIAFGIVARRPRHVETPA</sequence>
<feature type="transmembrane region" description="Helical" evidence="1">
    <location>
        <begin position="61"/>
        <end position="79"/>
    </location>
</feature>
<name>A0A0D6B806_RHOSU</name>
<feature type="transmembrane region" description="Helical" evidence="1">
    <location>
        <begin position="31"/>
        <end position="49"/>
    </location>
</feature>
<keyword evidence="1" id="KW-0472">Membrane</keyword>